<proteinExistence type="predicted"/>
<accession>A0A645E5Q6</accession>
<sequence length="88" mass="10060">MFVGNIRRPDGEARVVAKRTEEAHNRVGEHDERRCEHERRFRDEFAKSEHDGKQAPEDIADAYKRLAAANAVAPGPNEERAERRDHGA</sequence>
<name>A0A645E5Q6_9ZZZZ</name>
<evidence type="ECO:0000256" key="1">
    <source>
        <dbReference type="SAM" id="MobiDB-lite"/>
    </source>
</evidence>
<feature type="compositionally biased region" description="Basic and acidic residues" evidence="1">
    <location>
        <begin position="77"/>
        <end position="88"/>
    </location>
</feature>
<reference evidence="2" key="1">
    <citation type="submission" date="2019-08" db="EMBL/GenBank/DDBJ databases">
        <authorList>
            <person name="Kucharzyk K."/>
            <person name="Murdoch R.W."/>
            <person name="Higgins S."/>
            <person name="Loffler F."/>
        </authorList>
    </citation>
    <scope>NUCLEOTIDE SEQUENCE</scope>
</reference>
<organism evidence="2">
    <name type="scientific">bioreactor metagenome</name>
    <dbReference type="NCBI Taxonomy" id="1076179"/>
    <lineage>
        <taxon>unclassified sequences</taxon>
        <taxon>metagenomes</taxon>
        <taxon>ecological metagenomes</taxon>
    </lineage>
</organism>
<dbReference type="EMBL" id="VSSQ01043408">
    <property type="protein sequence ID" value="MPM97087.1"/>
    <property type="molecule type" value="Genomic_DNA"/>
</dbReference>
<comment type="caution">
    <text evidence="2">The sequence shown here is derived from an EMBL/GenBank/DDBJ whole genome shotgun (WGS) entry which is preliminary data.</text>
</comment>
<protein>
    <submittedName>
        <fullName evidence="2">Uncharacterized protein</fullName>
    </submittedName>
</protein>
<evidence type="ECO:0000313" key="2">
    <source>
        <dbReference type="EMBL" id="MPM97087.1"/>
    </source>
</evidence>
<dbReference type="AlphaFoldDB" id="A0A645E5Q6"/>
<gene>
    <name evidence="2" type="ORF">SDC9_144260</name>
</gene>
<feature type="region of interest" description="Disordered" evidence="1">
    <location>
        <begin position="69"/>
        <end position="88"/>
    </location>
</feature>